<gene>
    <name evidence="2" type="primary">WBGene00276647</name>
</gene>
<dbReference type="OrthoDB" id="5798615at2759"/>
<organism evidence="2 3">
    <name type="scientific">Pristionchus pacificus</name>
    <name type="common">Parasitic nematode worm</name>
    <dbReference type="NCBI Taxonomy" id="54126"/>
    <lineage>
        <taxon>Eukaryota</taxon>
        <taxon>Metazoa</taxon>
        <taxon>Ecdysozoa</taxon>
        <taxon>Nematoda</taxon>
        <taxon>Chromadorea</taxon>
        <taxon>Rhabditida</taxon>
        <taxon>Rhabditina</taxon>
        <taxon>Diplogasteromorpha</taxon>
        <taxon>Diplogasteroidea</taxon>
        <taxon>Neodiplogasteridae</taxon>
        <taxon>Pristionchus</taxon>
    </lineage>
</organism>
<accession>A0A8R1YR43</accession>
<dbReference type="EnsemblMetazoa" id="PPA38278.1">
    <property type="protein sequence ID" value="PPA38278.1"/>
    <property type="gene ID" value="WBGene00276647"/>
</dbReference>
<proteinExistence type="predicted"/>
<dbReference type="Proteomes" id="UP000005239">
    <property type="component" value="Unassembled WGS sequence"/>
</dbReference>
<dbReference type="SUPFAM" id="SSF52540">
    <property type="entry name" value="P-loop containing nucleoside triphosphate hydrolases"/>
    <property type="match status" value="1"/>
</dbReference>
<feature type="region of interest" description="Disordered" evidence="1">
    <location>
        <begin position="117"/>
        <end position="145"/>
    </location>
</feature>
<evidence type="ECO:0000256" key="1">
    <source>
        <dbReference type="SAM" id="MobiDB-lite"/>
    </source>
</evidence>
<protein>
    <submittedName>
        <fullName evidence="2">Uncharacterized protein</fullName>
    </submittedName>
</protein>
<dbReference type="InterPro" id="IPR027417">
    <property type="entry name" value="P-loop_NTPase"/>
</dbReference>
<evidence type="ECO:0000313" key="2">
    <source>
        <dbReference type="EnsemblMetazoa" id="PPA38278.1"/>
    </source>
</evidence>
<dbReference type="AlphaFoldDB" id="A0A2A6CFR7"/>
<evidence type="ECO:0000313" key="3">
    <source>
        <dbReference type="Proteomes" id="UP000005239"/>
    </source>
</evidence>
<accession>A0A2A6CFR7</accession>
<name>A0A2A6CFR7_PRIPA</name>
<reference evidence="2" key="2">
    <citation type="submission" date="2022-06" db="UniProtKB">
        <authorList>
            <consortium name="EnsemblMetazoa"/>
        </authorList>
    </citation>
    <scope>IDENTIFICATION</scope>
    <source>
        <strain evidence="2">PS312</strain>
    </source>
</reference>
<sequence length="145" mass="16462">MQNDKFVIKTPCLLYCSGATQTGKTTLLRKILENEVEMFDKPIDRIIWCYGIDTGDFLKHDKIQLHEGPPDMQMLDGKDHKLLILDDLMSYYIKNKTELNNLFTRIILINYPGTARDRPGPSGTVRDPGGNNQDCTSNGKRESPS</sequence>
<keyword evidence="3" id="KW-1185">Reference proteome</keyword>
<reference evidence="3" key="1">
    <citation type="journal article" date="2008" name="Nat. Genet.">
        <title>The Pristionchus pacificus genome provides a unique perspective on nematode lifestyle and parasitism.</title>
        <authorList>
            <person name="Dieterich C."/>
            <person name="Clifton S.W."/>
            <person name="Schuster L.N."/>
            <person name="Chinwalla A."/>
            <person name="Delehaunty K."/>
            <person name="Dinkelacker I."/>
            <person name="Fulton L."/>
            <person name="Fulton R."/>
            <person name="Godfrey J."/>
            <person name="Minx P."/>
            <person name="Mitreva M."/>
            <person name="Roeseler W."/>
            <person name="Tian H."/>
            <person name="Witte H."/>
            <person name="Yang S.P."/>
            <person name="Wilson R.K."/>
            <person name="Sommer R.J."/>
        </authorList>
    </citation>
    <scope>NUCLEOTIDE SEQUENCE [LARGE SCALE GENOMIC DNA]</scope>
    <source>
        <strain evidence="3">PS312</strain>
    </source>
</reference>